<feature type="domain" description="Homeobox" evidence="10">
    <location>
        <begin position="365"/>
        <end position="425"/>
    </location>
</feature>
<dbReference type="InterPro" id="IPR001356">
    <property type="entry name" value="HD"/>
</dbReference>
<feature type="compositionally biased region" description="Acidic residues" evidence="9">
    <location>
        <begin position="79"/>
        <end position="105"/>
    </location>
</feature>
<dbReference type="GO" id="GO:0000978">
    <property type="term" value="F:RNA polymerase II cis-regulatory region sequence-specific DNA binding"/>
    <property type="evidence" value="ECO:0007669"/>
    <property type="project" value="TreeGrafter"/>
</dbReference>
<dbReference type="FunCoup" id="A0A7R8U9R3">
    <property type="interactions" value="70"/>
</dbReference>
<dbReference type="SMART" id="SM00389">
    <property type="entry name" value="HOX"/>
    <property type="match status" value="1"/>
</dbReference>
<feature type="region of interest" description="Disordered" evidence="9">
    <location>
        <begin position="1"/>
        <end position="37"/>
    </location>
</feature>
<dbReference type="PROSITE" id="PS50071">
    <property type="entry name" value="HOMEOBOX_2"/>
    <property type="match status" value="1"/>
</dbReference>
<keyword evidence="4 6" id="KW-0371">Homeobox</keyword>
<dbReference type="InterPro" id="IPR009057">
    <property type="entry name" value="Homeodomain-like_sf"/>
</dbReference>
<dbReference type="InterPro" id="IPR000747">
    <property type="entry name" value="HD_engrailed"/>
</dbReference>
<protein>
    <recommendedName>
        <fullName evidence="8">Homeobox protein engrailed-like</fullName>
    </recommendedName>
</protein>
<evidence type="ECO:0000313" key="12">
    <source>
        <dbReference type="Proteomes" id="UP000594454"/>
    </source>
</evidence>
<dbReference type="InterPro" id="IPR019737">
    <property type="entry name" value="Homeobox-engrailed_CS"/>
</dbReference>
<dbReference type="PRINTS" id="PR00026">
    <property type="entry name" value="ENGRAILED"/>
</dbReference>
<accession>A0A7R8U9R3</accession>
<dbReference type="PRINTS" id="PR00024">
    <property type="entry name" value="HOMEOBOX"/>
</dbReference>
<dbReference type="PROSITE" id="PS00027">
    <property type="entry name" value="HOMEOBOX_1"/>
    <property type="match status" value="1"/>
</dbReference>
<gene>
    <name evidence="11" type="ORF">HERILL_LOCUS188</name>
</gene>
<dbReference type="PRINTS" id="PR00031">
    <property type="entry name" value="HTHREPRESSR"/>
</dbReference>
<dbReference type="InParanoid" id="A0A7R8U9R3"/>
<dbReference type="InterPro" id="IPR017970">
    <property type="entry name" value="Homeobox_CS"/>
</dbReference>
<dbReference type="InterPro" id="IPR019549">
    <property type="entry name" value="Homeobox-engrailed_C-terminal"/>
</dbReference>
<feature type="region of interest" description="Disordered" evidence="9">
    <location>
        <begin position="345"/>
        <end position="374"/>
    </location>
</feature>
<dbReference type="OrthoDB" id="6159439at2759"/>
<feature type="compositionally biased region" description="Polar residues" evidence="9">
    <location>
        <begin position="285"/>
        <end position="307"/>
    </location>
</feature>
<feature type="compositionally biased region" description="Basic and acidic residues" evidence="9">
    <location>
        <begin position="358"/>
        <end position="370"/>
    </location>
</feature>
<evidence type="ECO:0000256" key="9">
    <source>
        <dbReference type="SAM" id="MobiDB-lite"/>
    </source>
</evidence>
<dbReference type="AlphaFoldDB" id="A0A7R8U9R3"/>
<evidence type="ECO:0000256" key="4">
    <source>
        <dbReference type="ARBA" id="ARBA00023155"/>
    </source>
</evidence>
<proteinExistence type="inferred from homology"/>
<dbReference type="CDD" id="cd00086">
    <property type="entry name" value="homeodomain"/>
    <property type="match status" value="1"/>
</dbReference>
<dbReference type="Pfam" id="PF10525">
    <property type="entry name" value="Engrail_1_C_sig"/>
    <property type="match status" value="1"/>
</dbReference>
<feature type="compositionally biased region" description="Basic and acidic residues" evidence="9">
    <location>
        <begin position="316"/>
        <end position="329"/>
    </location>
</feature>
<evidence type="ECO:0000256" key="1">
    <source>
        <dbReference type="ARBA" id="ARBA00004123"/>
    </source>
</evidence>
<evidence type="ECO:0000259" key="10">
    <source>
        <dbReference type="PROSITE" id="PS50071"/>
    </source>
</evidence>
<comment type="similarity">
    <text evidence="8">Belongs to the Engrailed homeobox family.</text>
</comment>
<dbReference type="GO" id="GO:0030182">
    <property type="term" value="P:neuron differentiation"/>
    <property type="evidence" value="ECO:0007669"/>
    <property type="project" value="TreeGrafter"/>
</dbReference>
<dbReference type="Gene3D" id="1.10.10.60">
    <property type="entry name" value="Homeodomain-like"/>
    <property type="match status" value="1"/>
</dbReference>
<feature type="DNA-binding region" description="Homeobox" evidence="6">
    <location>
        <begin position="367"/>
        <end position="426"/>
    </location>
</feature>
<dbReference type="Proteomes" id="UP000594454">
    <property type="component" value="Chromosome 1"/>
</dbReference>
<evidence type="ECO:0000256" key="2">
    <source>
        <dbReference type="ARBA" id="ARBA00022473"/>
    </source>
</evidence>
<keyword evidence="2" id="KW-0217">Developmental protein</keyword>
<feature type="compositionally biased region" description="Low complexity" evidence="9">
    <location>
        <begin position="266"/>
        <end position="282"/>
    </location>
</feature>
<keyword evidence="12" id="KW-1185">Reference proteome</keyword>
<name>A0A7R8U9R3_HERIL</name>
<dbReference type="Pfam" id="PF00046">
    <property type="entry name" value="Homeodomain"/>
    <property type="match status" value="1"/>
</dbReference>
<dbReference type="InterPro" id="IPR050720">
    <property type="entry name" value="Engrailed_Homeobox_TFs"/>
</dbReference>
<keyword evidence="3 6" id="KW-0238">DNA-binding</keyword>
<dbReference type="GO" id="GO:0000981">
    <property type="term" value="F:DNA-binding transcription factor activity, RNA polymerase II-specific"/>
    <property type="evidence" value="ECO:0007669"/>
    <property type="project" value="InterPro"/>
</dbReference>
<evidence type="ECO:0000256" key="6">
    <source>
        <dbReference type="PROSITE-ProRule" id="PRU00108"/>
    </source>
</evidence>
<dbReference type="PANTHER" id="PTHR24341">
    <property type="entry name" value="HOMEOBOX PROTEIN ENGRAILED"/>
    <property type="match status" value="1"/>
</dbReference>
<sequence length="464" mass="51581">MALEDRVSPQSAPSPPGVPHSPQSTASPSILDMSLHSQCLHSPHHMAHTISEGHTHLIPAFSQKMSPPVHSEDRFSPDNNDDEDEEIVIKEEEENDSVIMDEQDQQEQISAGIQPPQLPCISFSITNILSDRFGKRKICVPEKKTNGTIFRPFEISRRSPSPQPIVEKSAFTRLIPEVIDYSRPPPPSAVLPNPLMIERANFLNCFNPATYPRIHEEILNSRRNGCRPNDIKMPPLGSLCKTVSQIGQTPSLPQQSHCLASPPPSSSISSSSVSSTSASPASGCRVSSANSALSPQPMSGGTQSLNGRDSGMESSDDTRSESGSTKDDNGQQLWPAWVYCTRYSDRPSSGPRYRRPKQPKDKAQSDEKRPRTAFSSEQLARLKHEFNENRYLTERRRQQLSSELGLNEAQIKIWFQNKRAKIKKSSGTKNPLALQLMAQGLYNHSTVPLTKEEEELEMRMNGQL</sequence>
<evidence type="ECO:0000256" key="8">
    <source>
        <dbReference type="RuleBase" id="RU510713"/>
    </source>
</evidence>
<dbReference type="OMA" id="ISEGHTH"/>
<feature type="region of interest" description="Disordered" evidence="9">
    <location>
        <begin position="251"/>
        <end position="331"/>
    </location>
</feature>
<dbReference type="GO" id="GO:0009653">
    <property type="term" value="P:anatomical structure morphogenesis"/>
    <property type="evidence" value="ECO:0007669"/>
    <property type="project" value="UniProtKB-ARBA"/>
</dbReference>
<feature type="region of interest" description="Disordered" evidence="9">
    <location>
        <begin position="64"/>
        <end position="113"/>
    </location>
</feature>
<organism evidence="11 12">
    <name type="scientific">Hermetia illucens</name>
    <name type="common">Black soldier fly</name>
    <dbReference type="NCBI Taxonomy" id="343691"/>
    <lineage>
        <taxon>Eukaryota</taxon>
        <taxon>Metazoa</taxon>
        <taxon>Ecdysozoa</taxon>
        <taxon>Arthropoda</taxon>
        <taxon>Hexapoda</taxon>
        <taxon>Insecta</taxon>
        <taxon>Pterygota</taxon>
        <taxon>Neoptera</taxon>
        <taxon>Endopterygota</taxon>
        <taxon>Diptera</taxon>
        <taxon>Brachycera</taxon>
        <taxon>Stratiomyomorpha</taxon>
        <taxon>Stratiomyidae</taxon>
        <taxon>Hermetiinae</taxon>
        <taxon>Hermetia</taxon>
    </lineage>
</organism>
<dbReference type="SUPFAM" id="SSF46689">
    <property type="entry name" value="Homeodomain-like"/>
    <property type="match status" value="1"/>
</dbReference>
<dbReference type="InterPro" id="IPR000047">
    <property type="entry name" value="HTH_motif"/>
</dbReference>
<evidence type="ECO:0000256" key="3">
    <source>
        <dbReference type="ARBA" id="ARBA00023125"/>
    </source>
</evidence>
<evidence type="ECO:0000256" key="5">
    <source>
        <dbReference type="ARBA" id="ARBA00023242"/>
    </source>
</evidence>
<evidence type="ECO:0000313" key="11">
    <source>
        <dbReference type="EMBL" id="CAD7076793.1"/>
    </source>
</evidence>
<dbReference type="FunFam" id="1.10.10.60:FF:000189">
    <property type="entry name" value="Homeobox protein engrailed-like"/>
    <property type="match status" value="1"/>
</dbReference>
<evidence type="ECO:0000256" key="7">
    <source>
        <dbReference type="RuleBase" id="RU000682"/>
    </source>
</evidence>
<dbReference type="PROSITE" id="PS00033">
    <property type="entry name" value="ENGRAILED"/>
    <property type="match status" value="1"/>
</dbReference>
<dbReference type="GO" id="GO:0005634">
    <property type="term" value="C:nucleus"/>
    <property type="evidence" value="ECO:0007669"/>
    <property type="project" value="UniProtKB-SubCell"/>
</dbReference>
<dbReference type="PANTHER" id="PTHR24341:SF9">
    <property type="entry name" value="SEGMENTATION POLARITY HOMEOBOX PROTEIN ENGRAILED"/>
    <property type="match status" value="1"/>
</dbReference>
<dbReference type="InterPro" id="IPR020479">
    <property type="entry name" value="HD_metazoa"/>
</dbReference>
<reference evidence="11 12" key="1">
    <citation type="submission" date="2020-11" db="EMBL/GenBank/DDBJ databases">
        <authorList>
            <person name="Wallbank WR R."/>
            <person name="Pardo Diaz C."/>
            <person name="Kozak K."/>
            <person name="Martin S."/>
            <person name="Jiggins C."/>
            <person name="Moest M."/>
            <person name="Warren A I."/>
            <person name="Generalovic N T."/>
            <person name="Byers J.R.P. K."/>
            <person name="Montejo-Kovacevich G."/>
            <person name="Yen C E."/>
        </authorList>
    </citation>
    <scope>NUCLEOTIDE SEQUENCE [LARGE SCALE GENOMIC DNA]</scope>
</reference>
<keyword evidence="5 6" id="KW-0539">Nucleus</keyword>
<comment type="subcellular location">
    <subcellularLocation>
        <location evidence="1 6 7">Nucleus</location>
    </subcellularLocation>
</comment>
<dbReference type="EMBL" id="LR899009">
    <property type="protein sequence ID" value="CAD7076793.1"/>
    <property type="molecule type" value="Genomic_DNA"/>
</dbReference>